<keyword evidence="6" id="KW-1185">Reference proteome</keyword>
<comment type="similarity">
    <text evidence="1">Belongs to the peptidase M20A family.</text>
</comment>
<keyword evidence="3" id="KW-0378">Hydrolase</keyword>
<comment type="caution">
    <text evidence="5">The sequence shown here is derived from an EMBL/GenBank/DDBJ whole genome shotgun (WGS) entry which is preliminary data.</text>
</comment>
<evidence type="ECO:0000256" key="1">
    <source>
        <dbReference type="ARBA" id="ARBA00006247"/>
    </source>
</evidence>
<proteinExistence type="inferred from homology"/>
<protein>
    <submittedName>
        <fullName evidence="5">Peptidase M20 dimerization domain-containing protein</fullName>
    </submittedName>
</protein>
<evidence type="ECO:0000256" key="2">
    <source>
        <dbReference type="ARBA" id="ARBA00022723"/>
    </source>
</evidence>
<dbReference type="SUPFAM" id="SSF53187">
    <property type="entry name" value="Zn-dependent exopeptidases"/>
    <property type="match status" value="1"/>
</dbReference>
<evidence type="ECO:0000313" key="6">
    <source>
        <dbReference type="Proteomes" id="UP001465668"/>
    </source>
</evidence>
<gene>
    <name evidence="5" type="ORF">SCAR479_13129</name>
</gene>
<reference evidence="5 6" key="1">
    <citation type="submission" date="2024-02" db="EMBL/GenBank/DDBJ databases">
        <title>First draft genome assembly of two strains of Seiridium cardinale.</title>
        <authorList>
            <person name="Emiliani G."/>
            <person name="Scali E."/>
        </authorList>
    </citation>
    <scope>NUCLEOTIDE SEQUENCE [LARGE SCALE GENOMIC DNA]</scope>
    <source>
        <strain evidence="5 6">BM-138-000479</strain>
    </source>
</reference>
<dbReference type="PANTHER" id="PTHR43808">
    <property type="entry name" value="ACETYLORNITHINE DEACETYLASE"/>
    <property type="match status" value="1"/>
</dbReference>
<name>A0ABR2X8P9_9PEZI</name>
<dbReference type="Proteomes" id="UP001465668">
    <property type="component" value="Unassembled WGS sequence"/>
</dbReference>
<keyword evidence="2" id="KW-0479">Metal-binding</keyword>
<dbReference type="Gene3D" id="3.30.70.360">
    <property type="match status" value="1"/>
</dbReference>
<dbReference type="SUPFAM" id="SSF55031">
    <property type="entry name" value="Bacterial exopeptidase dimerisation domain"/>
    <property type="match status" value="1"/>
</dbReference>
<dbReference type="Pfam" id="PF01546">
    <property type="entry name" value="Peptidase_M20"/>
    <property type="match status" value="1"/>
</dbReference>
<evidence type="ECO:0000256" key="3">
    <source>
        <dbReference type="ARBA" id="ARBA00022801"/>
    </source>
</evidence>
<dbReference type="Gene3D" id="3.40.630.10">
    <property type="entry name" value="Zn peptidases"/>
    <property type="match status" value="1"/>
</dbReference>
<evidence type="ECO:0000313" key="5">
    <source>
        <dbReference type="EMBL" id="KAK9770164.1"/>
    </source>
</evidence>
<feature type="domain" description="Peptidase M20 dimerisation" evidence="4">
    <location>
        <begin position="166"/>
        <end position="255"/>
    </location>
</feature>
<sequence>MSGAPLHPTVALLKALIDIDSTSEKEHEIGIFLTDHLNSLGYSVERIAIFPGSTRHNVYAYLGQQRKARLLVTCHMDTVPPHIPFSIEGDIIRGRGACDDLGPLVSQVMAIEELRAEEKIGEGDVSFLFVVGEEKGGPGMIAANDMGLEWEAGLFGEPTEGKLGSGHKGHVVFELSALGKACHSGYPHRGKSAVSTLLKALNDLECTTWPFSEILGPSTLNIGKVEGGEGYNILAGTAKALCGIRVAVDTQKIKLLVMETVAKHADVEVNFLFEYGETYLECDIEGFESVPLAYGTDIPRLHGSHKKVLYGPGSILVAHGPDEHIRVSELIESVTKNKILASKLLGL</sequence>
<dbReference type="Pfam" id="PF07687">
    <property type="entry name" value="M20_dimer"/>
    <property type="match status" value="1"/>
</dbReference>
<dbReference type="CDD" id="cd05652">
    <property type="entry name" value="M20_ArgE_DapE-like_fungal"/>
    <property type="match status" value="1"/>
</dbReference>
<dbReference type="InterPro" id="IPR050072">
    <property type="entry name" value="Peptidase_M20A"/>
</dbReference>
<dbReference type="PANTHER" id="PTHR43808:SF14">
    <property type="entry name" value="PUTATIVE-RELATED"/>
    <property type="match status" value="1"/>
</dbReference>
<accession>A0ABR2X8P9</accession>
<evidence type="ECO:0000259" key="4">
    <source>
        <dbReference type="Pfam" id="PF07687"/>
    </source>
</evidence>
<organism evidence="5 6">
    <name type="scientific">Seiridium cardinale</name>
    <dbReference type="NCBI Taxonomy" id="138064"/>
    <lineage>
        <taxon>Eukaryota</taxon>
        <taxon>Fungi</taxon>
        <taxon>Dikarya</taxon>
        <taxon>Ascomycota</taxon>
        <taxon>Pezizomycotina</taxon>
        <taxon>Sordariomycetes</taxon>
        <taxon>Xylariomycetidae</taxon>
        <taxon>Amphisphaeriales</taxon>
        <taxon>Sporocadaceae</taxon>
        <taxon>Seiridium</taxon>
    </lineage>
</organism>
<dbReference type="InterPro" id="IPR011650">
    <property type="entry name" value="Peptidase_M20_dimer"/>
</dbReference>
<dbReference type="EMBL" id="JARVKM010000099">
    <property type="protein sequence ID" value="KAK9770164.1"/>
    <property type="molecule type" value="Genomic_DNA"/>
</dbReference>
<dbReference type="InterPro" id="IPR002933">
    <property type="entry name" value="Peptidase_M20"/>
</dbReference>
<dbReference type="InterPro" id="IPR036264">
    <property type="entry name" value="Bact_exopeptidase_dim_dom"/>
</dbReference>